<dbReference type="PANTHER" id="PTHR33376">
    <property type="match status" value="1"/>
</dbReference>
<dbReference type="AlphaFoldDB" id="A0A1I3RG66"/>
<dbReference type="Proteomes" id="UP000242763">
    <property type="component" value="Unassembled WGS sequence"/>
</dbReference>
<accession>A0A1I3RG66</accession>
<evidence type="ECO:0000256" key="2">
    <source>
        <dbReference type="SAM" id="SignalP"/>
    </source>
</evidence>
<evidence type="ECO:0000313" key="3">
    <source>
        <dbReference type="EMBL" id="SFJ44719.1"/>
    </source>
</evidence>
<dbReference type="GO" id="GO:0055085">
    <property type="term" value="P:transmembrane transport"/>
    <property type="evidence" value="ECO:0007669"/>
    <property type="project" value="InterPro"/>
</dbReference>
<dbReference type="CDD" id="cd13603">
    <property type="entry name" value="PBP2_TRAP_Siap_TeaA_like"/>
    <property type="match status" value="1"/>
</dbReference>
<sequence length="330" mass="36034">MKSTLKWMLGAAFLATSAMGATTGQAEEIRIGVGCPAVPVCGDWVWAEDLAAKLKADGFEATVYPGGALGKDPELVDQLAQGLLQFGLTNFVMINEIDPRIQGFMAPYMFDSMDHMFRTVDETDILASIDGSMQKQGIRIAGLIGLGGTVGIFNSKKPIETPADLEGMRIRAIDATQTKLIEEWGASSVVIDMPEFMTGMQQGMADGYVNPPVVALIFQHTDYLKYYTDSGSGTPFRSALMSNDWYESLSDEDRAKIDAAIKHTNDKNRDWTEVAAAKELEQLREKGVEITSLTPEAREDFIARSKAAWPSLMPADAIEAFVAAAEKTRR</sequence>
<proteinExistence type="predicted"/>
<feature type="chain" id="PRO_5017198663" evidence="2">
    <location>
        <begin position="21"/>
        <end position="330"/>
    </location>
</feature>
<dbReference type="InterPro" id="IPR018389">
    <property type="entry name" value="DctP_fam"/>
</dbReference>
<name>A0A1I3RG66_9HYPH</name>
<dbReference type="STRING" id="1121003.SAMN03080618_03001"/>
<keyword evidence="1 2" id="KW-0732">Signal</keyword>
<dbReference type="InterPro" id="IPR038404">
    <property type="entry name" value="TRAP_DctP_sf"/>
</dbReference>
<dbReference type="PANTHER" id="PTHR33376:SF4">
    <property type="entry name" value="SIALIC ACID-BINDING PERIPLASMIC PROTEIN SIAP"/>
    <property type="match status" value="1"/>
</dbReference>
<dbReference type="EMBL" id="FORF01000019">
    <property type="protein sequence ID" value="SFJ44719.1"/>
    <property type="molecule type" value="Genomic_DNA"/>
</dbReference>
<protein>
    <submittedName>
        <fullName evidence="3">TRAP-type C4-dicarboxylate transport system, substrate-binding protein</fullName>
    </submittedName>
</protein>
<dbReference type="NCBIfam" id="NF037995">
    <property type="entry name" value="TRAP_S1"/>
    <property type="match status" value="1"/>
</dbReference>
<reference evidence="4" key="1">
    <citation type="submission" date="2016-10" db="EMBL/GenBank/DDBJ databases">
        <authorList>
            <person name="Varghese N."/>
            <person name="Submissions S."/>
        </authorList>
    </citation>
    <scope>NUCLEOTIDE SEQUENCE [LARGE SCALE GENOMIC DNA]</scope>
    <source>
        <strain evidence="4">DSM 21857</strain>
    </source>
</reference>
<organism evidence="3 4">
    <name type="scientific">Aquamicrobium aerolatum DSM 21857</name>
    <dbReference type="NCBI Taxonomy" id="1121003"/>
    <lineage>
        <taxon>Bacteria</taxon>
        <taxon>Pseudomonadati</taxon>
        <taxon>Pseudomonadota</taxon>
        <taxon>Alphaproteobacteria</taxon>
        <taxon>Hyphomicrobiales</taxon>
        <taxon>Phyllobacteriaceae</taxon>
        <taxon>Aerobium</taxon>
    </lineage>
</organism>
<feature type="signal peptide" evidence="2">
    <location>
        <begin position="1"/>
        <end position="20"/>
    </location>
</feature>
<dbReference type="RefSeq" id="WP_210185229.1">
    <property type="nucleotide sequence ID" value="NZ_FORF01000019.1"/>
</dbReference>
<evidence type="ECO:0000256" key="1">
    <source>
        <dbReference type="ARBA" id="ARBA00022729"/>
    </source>
</evidence>
<dbReference type="Pfam" id="PF03480">
    <property type="entry name" value="DctP"/>
    <property type="match status" value="1"/>
</dbReference>
<dbReference type="Gene3D" id="3.40.190.170">
    <property type="entry name" value="Bacterial extracellular solute-binding protein, family 7"/>
    <property type="match status" value="1"/>
</dbReference>
<keyword evidence="4" id="KW-1185">Reference proteome</keyword>
<evidence type="ECO:0000313" key="4">
    <source>
        <dbReference type="Proteomes" id="UP000242763"/>
    </source>
</evidence>
<gene>
    <name evidence="3" type="ORF">SAMN03080618_03001</name>
</gene>